<dbReference type="EnsemblPlants" id="OPUNC07G08590.1">
    <property type="protein sequence ID" value="OPUNC07G08590.1"/>
    <property type="gene ID" value="OPUNC07G08590"/>
</dbReference>
<dbReference type="AlphaFoldDB" id="A0A0E0LJ24"/>
<name>A0A0E0LJ24_ORYPU</name>
<evidence type="ECO:0000313" key="3">
    <source>
        <dbReference type="Proteomes" id="UP000026962"/>
    </source>
</evidence>
<reference evidence="2" key="2">
    <citation type="submission" date="2018-05" db="EMBL/GenBank/DDBJ databases">
        <title>OpunRS2 (Oryza punctata Reference Sequence Version 2).</title>
        <authorList>
            <person name="Zhang J."/>
            <person name="Kudrna D."/>
            <person name="Lee S."/>
            <person name="Talag J."/>
            <person name="Welchert J."/>
            <person name="Wing R.A."/>
        </authorList>
    </citation>
    <scope>NUCLEOTIDE SEQUENCE [LARGE SCALE GENOMIC DNA]</scope>
</reference>
<protein>
    <submittedName>
        <fullName evidence="2">Uncharacterized protein</fullName>
    </submittedName>
</protein>
<dbReference type="HOGENOM" id="CLU_2945780_0_0_1"/>
<dbReference type="Proteomes" id="UP000026962">
    <property type="component" value="Chromosome 7"/>
</dbReference>
<accession>A0A0E0LJ24</accession>
<sequence length="60" mass="6718">MEEDDGSVAVDDDGWLLLHNIELISIPRLSNDVASFMHVNLLLLKGAFMALNLLLLNEHM</sequence>
<keyword evidence="1" id="KW-0472">Membrane</keyword>
<organism evidence="2">
    <name type="scientific">Oryza punctata</name>
    <name type="common">Red rice</name>
    <dbReference type="NCBI Taxonomy" id="4537"/>
    <lineage>
        <taxon>Eukaryota</taxon>
        <taxon>Viridiplantae</taxon>
        <taxon>Streptophyta</taxon>
        <taxon>Embryophyta</taxon>
        <taxon>Tracheophyta</taxon>
        <taxon>Spermatophyta</taxon>
        <taxon>Magnoliopsida</taxon>
        <taxon>Liliopsida</taxon>
        <taxon>Poales</taxon>
        <taxon>Poaceae</taxon>
        <taxon>BOP clade</taxon>
        <taxon>Oryzoideae</taxon>
        <taxon>Oryzeae</taxon>
        <taxon>Oryzinae</taxon>
        <taxon>Oryza</taxon>
    </lineage>
</organism>
<evidence type="ECO:0000313" key="2">
    <source>
        <dbReference type="EnsemblPlants" id="OPUNC07G08590.1"/>
    </source>
</evidence>
<dbReference type="Gramene" id="OPUNC07G08590.1">
    <property type="protein sequence ID" value="OPUNC07G08590.1"/>
    <property type="gene ID" value="OPUNC07G08590"/>
</dbReference>
<reference evidence="2" key="1">
    <citation type="submission" date="2015-04" db="UniProtKB">
        <authorList>
            <consortium name="EnsemblPlants"/>
        </authorList>
    </citation>
    <scope>IDENTIFICATION</scope>
</reference>
<keyword evidence="1" id="KW-1133">Transmembrane helix</keyword>
<keyword evidence="1" id="KW-0812">Transmembrane</keyword>
<feature type="transmembrane region" description="Helical" evidence="1">
    <location>
        <begin position="36"/>
        <end position="56"/>
    </location>
</feature>
<keyword evidence="3" id="KW-1185">Reference proteome</keyword>
<proteinExistence type="predicted"/>
<evidence type="ECO:0000256" key="1">
    <source>
        <dbReference type="SAM" id="Phobius"/>
    </source>
</evidence>